<feature type="non-terminal residue" evidence="1">
    <location>
        <position position="1"/>
    </location>
</feature>
<evidence type="ECO:0000313" key="3">
    <source>
        <dbReference type="Proteomes" id="UP000676336"/>
    </source>
</evidence>
<proteinExistence type="predicted"/>
<protein>
    <submittedName>
        <fullName evidence="1">Uncharacterized protein</fullName>
    </submittedName>
</protein>
<dbReference type="AlphaFoldDB" id="A0A8S3ARC4"/>
<reference evidence="1" key="1">
    <citation type="submission" date="2021-02" db="EMBL/GenBank/DDBJ databases">
        <authorList>
            <person name="Nowell W R."/>
        </authorList>
    </citation>
    <scope>NUCLEOTIDE SEQUENCE</scope>
</reference>
<dbReference type="Proteomes" id="UP000676336">
    <property type="component" value="Unassembled WGS sequence"/>
</dbReference>
<dbReference type="EMBL" id="CAJOBI010154108">
    <property type="protein sequence ID" value="CAF4823702.1"/>
    <property type="molecule type" value="Genomic_DNA"/>
</dbReference>
<name>A0A8S3ARC4_9BILA</name>
<comment type="caution">
    <text evidence="1">The sequence shown here is derived from an EMBL/GenBank/DDBJ whole genome shotgun (WGS) entry which is preliminary data.</text>
</comment>
<organism evidence="1 3">
    <name type="scientific">Rotaria magnacalcarata</name>
    <dbReference type="NCBI Taxonomy" id="392030"/>
    <lineage>
        <taxon>Eukaryota</taxon>
        <taxon>Metazoa</taxon>
        <taxon>Spiralia</taxon>
        <taxon>Gnathifera</taxon>
        <taxon>Rotifera</taxon>
        <taxon>Eurotatoria</taxon>
        <taxon>Bdelloidea</taxon>
        <taxon>Philodinida</taxon>
        <taxon>Philodinidae</taxon>
        <taxon>Rotaria</taxon>
    </lineage>
</organism>
<accession>A0A8S3ARC4</accession>
<evidence type="ECO:0000313" key="1">
    <source>
        <dbReference type="EMBL" id="CAF4757462.1"/>
    </source>
</evidence>
<sequence length="43" mass="4684">ILYPQPTTSSPCIGPLGLYSIETRRPVLRPLNCANVGIIPSFK</sequence>
<dbReference type="EMBL" id="CAJOBI010138686">
    <property type="protein sequence ID" value="CAF4757462.1"/>
    <property type="molecule type" value="Genomic_DNA"/>
</dbReference>
<evidence type="ECO:0000313" key="2">
    <source>
        <dbReference type="EMBL" id="CAF4823702.1"/>
    </source>
</evidence>
<gene>
    <name evidence="1" type="ORF">SMN809_LOCUS45404</name>
    <name evidence="2" type="ORF">SMN809_LOCUS48154</name>
</gene>